<gene>
    <name evidence="2" type="ORF">BEWA_019590</name>
</gene>
<dbReference type="EMBL" id="CP001669">
    <property type="protein sequence ID" value="AFZ79113.1"/>
    <property type="molecule type" value="Genomic_DNA"/>
</dbReference>
<dbReference type="eggNOG" id="ENOG502QX8C">
    <property type="taxonomic scope" value="Eukaryota"/>
</dbReference>
<name>L0AV36_THEEQ</name>
<accession>L0AV36</accession>
<feature type="coiled-coil region" evidence="1">
    <location>
        <begin position="121"/>
        <end position="155"/>
    </location>
</feature>
<dbReference type="Proteomes" id="UP000031512">
    <property type="component" value="Chromosome 1"/>
</dbReference>
<evidence type="ECO:0000256" key="1">
    <source>
        <dbReference type="SAM" id="Coils"/>
    </source>
</evidence>
<dbReference type="RefSeq" id="XP_004828779.1">
    <property type="nucleotide sequence ID" value="XM_004828722.1"/>
</dbReference>
<dbReference type="KEGG" id="beq:BEWA_019590"/>
<organism evidence="2 3">
    <name type="scientific">Theileria equi strain WA</name>
    <dbReference type="NCBI Taxonomy" id="1537102"/>
    <lineage>
        <taxon>Eukaryota</taxon>
        <taxon>Sar</taxon>
        <taxon>Alveolata</taxon>
        <taxon>Apicomplexa</taxon>
        <taxon>Aconoidasida</taxon>
        <taxon>Piroplasmida</taxon>
        <taxon>Theileriidae</taxon>
        <taxon>Theileria</taxon>
    </lineage>
</organism>
<dbReference type="VEuPathDB" id="PiroplasmaDB:BEWA_019590"/>
<dbReference type="GeneID" id="15803576"/>
<evidence type="ECO:0000313" key="2">
    <source>
        <dbReference type="EMBL" id="AFZ79113.1"/>
    </source>
</evidence>
<sequence length="430" mass="49792">MAETVKLKRTTTQPRKAKRFETNKYKDYLFGPIDAFDMEWANTVLEYNPELKLDTRGLNKYSSHNLSISTDGGSHTSLIGNTDLDFYESKNHSIPDSLETGLSASNLPLSKNTSGLDDVHIERYKDDIKRLEAERDALNEELNRVNSERETDKKDANLYRAFQKQIQSLNMSIHDKLDTREKLEQILGGLYTFFSESFGTDNSLSSILEEFANLYLKQQSDIQVELASMRSQLKIVNDLDKMINKKSNYEEMVEQRVKTIDLLVDQLKITKSESSQEINKLKNELVDTQVEFGKKLSNAKSMCKEYETENRIINEMLNSTRNSFNKLMHDQHELISQLPLATLENCNGEQTKESRSETQLKSVDGKNILESLVQDLYRRNEDSLAVINQKDHMIQQLYGTISRLQRNLKEWENDAILWLDYVEQSNCKHN</sequence>
<protein>
    <submittedName>
        <fullName evidence="2">Uncharacterized protein</fullName>
    </submittedName>
</protein>
<evidence type="ECO:0000313" key="3">
    <source>
        <dbReference type="Proteomes" id="UP000031512"/>
    </source>
</evidence>
<dbReference type="AlphaFoldDB" id="L0AV36"/>
<dbReference type="STRING" id="1537102.L0AV36"/>
<keyword evidence="1" id="KW-0175">Coiled coil</keyword>
<dbReference type="OrthoDB" id="361087at2759"/>
<keyword evidence="3" id="KW-1185">Reference proteome</keyword>
<reference evidence="2 3" key="1">
    <citation type="journal article" date="2012" name="BMC Genomics">
        <title>Comparative genomic analysis and phylogenetic position of Theileria equi.</title>
        <authorList>
            <person name="Kappmeyer L.S."/>
            <person name="Thiagarajan M."/>
            <person name="Herndon D.R."/>
            <person name="Ramsay J.D."/>
            <person name="Caler E."/>
            <person name="Djikeng A."/>
            <person name="Gillespie J.J."/>
            <person name="Lau A.O."/>
            <person name="Roalson E.H."/>
            <person name="Silva J.C."/>
            <person name="Silva M.G."/>
            <person name="Suarez C.E."/>
            <person name="Ueti M.W."/>
            <person name="Nene V.M."/>
            <person name="Mealey R.H."/>
            <person name="Knowles D.P."/>
            <person name="Brayton K.A."/>
        </authorList>
    </citation>
    <scope>NUCLEOTIDE SEQUENCE [LARGE SCALE GENOMIC DNA]</scope>
    <source>
        <strain evidence="2 3">WA</strain>
    </source>
</reference>
<proteinExistence type="predicted"/>
<feature type="coiled-coil region" evidence="1">
    <location>
        <begin position="264"/>
        <end position="291"/>
    </location>
</feature>